<dbReference type="GO" id="GO:0005886">
    <property type="term" value="C:plasma membrane"/>
    <property type="evidence" value="ECO:0007669"/>
    <property type="project" value="TreeGrafter"/>
</dbReference>
<dbReference type="EMBL" id="BBSI01000017">
    <property type="protein sequence ID" value="GAM79900.1"/>
    <property type="molecule type" value="Genomic_DNA"/>
</dbReference>
<dbReference type="PANTHER" id="PTHR34980">
    <property type="entry name" value="INNER MEMBRANE PROTEIN-RELATED-RELATED"/>
    <property type="match status" value="1"/>
</dbReference>
<evidence type="ECO:0000313" key="2">
    <source>
        <dbReference type="Proteomes" id="UP000031847"/>
    </source>
</evidence>
<dbReference type="PANTHER" id="PTHR34980:SF2">
    <property type="entry name" value="INNER MEMBRANE PROTEIN YHAH-RELATED"/>
    <property type="match status" value="1"/>
</dbReference>
<organism evidence="1 2">
    <name type="scientific">Lactococcus lactis subsp. lactis</name>
    <name type="common">Streptococcus lactis</name>
    <dbReference type="NCBI Taxonomy" id="1360"/>
    <lineage>
        <taxon>Bacteria</taxon>
        <taxon>Bacillati</taxon>
        <taxon>Bacillota</taxon>
        <taxon>Bacilli</taxon>
        <taxon>Lactobacillales</taxon>
        <taxon>Streptococcaceae</taxon>
        <taxon>Lactococcus</taxon>
    </lineage>
</organism>
<evidence type="ECO:0000313" key="1">
    <source>
        <dbReference type="EMBL" id="GAM79900.1"/>
    </source>
</evidence>
<accession>A0A0A7T0P8</accession>
<comment type="caution">
    <text evidence="1">The sequence shown here is derived from an EMBL/GenBank/DDBJ whole genome shotgun (WGS) entry which is preliminary data.</text>
</comment>
<protein>
    <submittedName>
        <fullName evidence="1">Predicted membrane protein</fullName>
    </submittedName>
</protein>
<dbReference type="PATRIC" id="fig|1360.96.peg.1177"/>
<sequence length="312" mass="36860">MVQAYKKFWLGAFTFNKKTSRKDFWSALLTHIIIFVILFKAYHFFNLLDFYQLTTLWQTFASFFQLIFNLYFFGSLLSFIALTVRRLNDADLPWGLIFLNFILGLGTLVLLILNLFPSSPRALKFKEYEINSSQEFNNLPETKTLSGIFKDYFKNYFEFRGRTTRRNFWWIQLFWGLTVILFLFLIYLFNQFEQIMFGYNFIGSMVLRLFFFLFILGTFFPQLTIHVRRLRDAGLSNLGLSLLLGGTSGILIFYQMFTKTLKITYTTGHYQLVQYLLFLLVMIAVLSLILVEVMATGELKTNKKNSLFEKID</sequence>
<name>A0A0A7T0P8_LACLL</name>
<dbReference type="InterPro" id="IPR008523">
    <property type="entry name" value="DUF805"/>
</dbReference>
<dbReference type="Pfam" id="PF05656">
    <property type="entry name" value="DUF805"/>
    <property type="match status" value="2"/>
</dbReference>
<reference evidence="1 2" key="1">
    <citation type="submission" date="2015-01" db="EMBL/GenBank/DDBJ databases">
        <title>Lactococcus lactis subsp.lactis JCM 5805 whole genome shotgun sequence.</title>
        <authorList>
            <person name="Fujii T."/>
            <person name="Tomita Y."/>
            <person name="Ikushima S."/>
            <person name="Fujiwara D."/>
        </authorList>
    </citation>
    <scope>NUCLEOTIDE SEQUENCE [LARGE SCALE GENOMIC DNA]</scope>
    <source>
        <strain evidence="1 2">JCM 5805</strain>
    </source>
</reference>
<proteinExistence type="predicted"/>
<dbReference type="Proteomes" id="UP000031847">
    <property type="component" value="Unassembled WGS sequence"/>
</dbReference>
<dbReference type="RefSeq" id="WP_025016680.1">
    <property type="nucleotide sequence ID" value="NZ_BAABQR010000001.1"/>
</dbReference>
<dbReference type="AlphaFoldDB" id="A0A0A7T0P8"/>
<gene>
    <name evidence="1" type="ORF">JCM5805K_1008</name>
</gene>